<evidence type="ECO:0000313" key="1">
    <source>
        <dbReference type="EMBL" id="MEQ2578382.1"/>
    </source>
</evidence>
<dbReference type="EMBL" id="JBBMFC010000008">
    <property type="protein sequence ID" value="MEQ2578382.1"/>
    <property type="molecule type" value="Genomic_DNA"/>
</dbReference>
<accession>A0ABV1HZM1</accession>
<dbReference type="RefSeq" id="WP_349144106.1">
    <property type="nucleotide sequence ID" value="NZ_JBBMFC010000008.1"/>
</dbReference>
<organism evidence="1 2">
    <name type="scientific">Hominiventricola aquisgranensis</name>
    <dbReference type="NCBI Taxonomy" id="3133164"/>
    <lineage>
        <taxon>Bacteria</taxon>
        <taxon>Bacillati</taxon>
        <taxon>Bacillota</taxon>
        <taxon>Clostridia</taxon>
        <taxon>Lachnospirales</taxon>
        <taxon>Lachnospiraceae</taxon>
        <taxon>Hominiventricola</taxon>
    </lineage>
</organism>
<dbReference type="SUPFAM" id="SSF47413">
    <property type="entry name" value="lambda repressor-like DNA-binding domains"/>
    <property type="match status" value="1"/>
</dbReference>
<sequence length="61" mass="6783">MARRKITRAMLAEKIGKTATTLSLKLNGKAPLTLSECIEIKNAVNPECTVDYLFATEEQKE</sequence>
<evidence type="ECO:0008006" key="3">
    <source>
        <dbReference type="Google" id="ProtNLM"/>
    </source>
</evidence>
<comment type="caution">
    <text evidence="1">The sequence shown here is derived from an EMBL/GenBank/DDBJ whole genome shotgun (WGS) entry which is preliminary data.</text>
</comment>
<reference evidence="1 2" key="1">
    <citation type="submission" date="2024-03" db="EMBL/GenBank/DDBJ databases">
        <title>Human intestinal bacterial collection.</title>
        <authorList>
            <person name="Pauvert C."/>
            <person name="Hitch T.C.A."/>
            <person name="Clavel T."/>
        </authorList>
    </citation>
    <scope>NUCLEOTIDE SEQUENCE [LARGE SCALE GENOMIC DNA]</scope>
    <source>
        <strain evidence="1 2">CLA-AA-H78B</strain>
    </source>
</reference>
<dbReference type="InterPro" id="IPR010982">
    <property type="entry name" value="Lambda_DNA-bd_dom_sf"/>
</dbReference>
<dbReference type="Gene3D" id="1.10.260.40">
    <property type="entry name" value="lambda repressor-like DNA-binding domains"/>
    <property type="match status" value="1"/>
</dbReference>
<proteinExistence type="predicted"/>
<name>A0ABV1HZM1_9FIRM</name>
<dbReference type="Proteomes" id="UP001470288">
    <property type="component" value="Unassembled WGS sequence"/>
</dbReference>
<gene>
    <name evidence="1" type="ORF">WMO62_05910</name>
</gene>
<protein>
    <recommendedName>
        <fullName evidence="3">XRE family transcriptional regulator</fullName>
    </recommendedName>
</protein>
<keyword evidence="2" id="KW-1185">Reference proteome</keyword>
<evidence type="ECO:0000313" key="2">
    <source>
        <dbReference type="Proteomes" id="UP001470288"/>
    </source>
</evidence>